<organism evidence="2">
    <name type="scientific">Myoviridae sp. ctr0w28</name>
    <dbReference type="NCBI Taxonomy" id="2826703"/>
    <lineage>
        <taxon>Viruses</taxon>
        <taxon>Duplodnaviria</taxon>
        <taxon>Heunggongvirae</taxon>
        <taxon>Uroviricota</taxon>
        <taxon>Caudoviricetes</taxon>
    </lineage>
</organism>
<accession>A0A8S5NRZ4</accession>
<reference evidence="2" key="1">
    <citation type="journal article" date="2021" name="Proc. Natl. Acad. Sci. U.S.A.">
        <title>A Catalog of Tens of Thousands of Viruses from Human Metagenomes Reveals Hidden Associations with Chronic Diseases.</title>
        <authorList>
            <person name="Tisza M.J."/>
            <person name="Buck C.B."/>
        </authorList>
    </citation>
    <scope>NUCLEOTIDE SEQUENCE</scope>
    <source>
        <strain evidence="2">Ctr0w28</strain>
    </source>
</reference>
<keyword evidence="1" id="KW-1133">Transmembrane helix</keyword>
<dbReference type="EMBL" id="BK015227">
    <property type="protein sequence ID" value="DAD96992.1"/>
    <property type="molecule type" value="Genomic_DNA"/>
</dbReference>
<keyword evidence="1" id="KW-0472">Membrane</keyword>
<feature type="transmembrane region" description="Helical" evidence="1">
    <location>
        <begin position="28"/>
        <end position="46"/>
    </location>
</feature>
<evidence type="ECO:0000313" key="2">
    <source>
        <dbReference type="EMBL" id="DAD96992.1"/>
    </source>
</evidence>
<evidence type="ECO:0000256" key="1">
    <source>
        <dbReference type="SAM" id="Phobius"/>
    </source>
</evidence>
<keyword evidence="1" id="KW-0812">Transmembrane</keyword>
<protein>
    <submittedName>
        <fullName evidence="2">Uncharacterized protein</fullName>
    </submittedName>
</protein>
<proteinExistence type="predicted"/>
<name>A0A8S5NRZ4_9CAUD</name>
<sequence>MNAALHRRQAVSPLPEREVVPMVTYDELFAYSLVLIGVATLVFQICKRK</sequence>